<proteinExistence type="predicted"/>
<evidence type="ECO:0000313" key="1">
    <source>
        <dbReference type="EMBL" id="CAL8137767.1"/>
    </source>
</evidence>
<dbReference type="EMBL" id="CAXLJM020000119">
    <property type="protein sequence ID" value="CAL8137767.1"/>
    <property type="molecule type" value="Genomic_DNA"/>
</dbReference>
<name>A0ABP1RX11_9HEXA</name>
<reference evidence="1 2" key="1">
    <citation type="submission" date="2024-08" db="EMBL/GenBank/DDBJ databases">
        <authorList>
            <person name="Cucini C."/>
            <person name="Frati F."/>
        </authorList>
    </citation>
    <scope>NUCLEOTIDE SEQUENCE [LARGE SCALE GENOMIC DNA]</scope>
</reference>
<dbReference type="Proteomes" id="UP001642540">
    <property type="component" value="Unassembled WGS sequence"/>
</dbReference>
<evidence type="ECO:0000313" key="2">
    <source>
        <dbReference type="Proteomes" id="UP001642540"/>
    </source>
</evidence>
<gene>
    <name evidence="1" type="ORF">ODALV1_LOCUS27073</name>
</gene>
<protein>
    <submittedName>
        <fullName evidence="1">Uncharacterized protein</fullName>
    </submittedName>
</protein>
<comment type="caution">
    <text evidence="1">The sequence shown here is derived from an EMBL/GenBank/DDBJ whole genome shotgun (WGS) entry which is preliminary data.</text>
</comment>
<keyword evidence="2" id="KW-1185">Reference proteome</keyword>
<organism evidence="1 2">
    <name type="scientific">Orchesella dallaii</name>
    <dbReference type="NCBI Taxonomy" id="48710"/>
    <lineage>
        <taxon>Eukaryota</taxon>
        <taxon>Metazoa</taxon>
        <taxon>Ecdysozoa</taxon>
        <taxon>Arthropoda</taxon>
        <taxon>Hexapoda</taxon>
        <taxon>Collembola</taxon>
        <taxon>Entomobryomorpha</taxon>
        <taxon>Entomobryoidea</taxon>
        <taxon>Orchesellidae</taxon>
        <taxon>Orchesellinae</taxon>
        <taxon>Orchesella</taxon>
    </lineage>
</organism>
<sequence>MSFRGSGLFERESNRWAIKPTLMEQDEQKLLRISPWKVDPLARSIWGYSSNGFVYYLDPVKMLPTLVRQLLIDAEYY</sequence>
<accession>A0ABP1RX11</accession>